<keyword evidence="2" id="KW-1185">Reference proteome</keyword>
<dbReference type="GeneID" id="87843238"/>
<dbReference type="AlphaFoldDB" id="A0AAE0HQ32"/>
<sequence length="279" mass="30222">MAASYGDKVKWLLSVGPKSFGPGLPVHPPAAEANSHLYLDLDSHAEAIREVVSAYAALRLSDMVSGGGPLSRGSLYIAVRDKLRGVAPGSFICLNAALAVVQWTNEAWNLPGILDDMSKKSRNVKRLYSSARDSIYTLTASDAAYCTAILSVAARAYRPLSVAEMVELVKLRVMDGVDGRKYVYGQRKQRKEEKDDQGQGKLSIGDVHDGITTCRSNIEGTNVDGIAITPAGDRLVATVDGKPRHWNLEFPDIREVELGLPEGVENVEETEVESIKVLA</sequence>
<dbReference type="EMBL" id="JAUEPN010000001">
    <property type="protein sequence ID" value="KAK3300600.1"/>
    <property type="molecule type" value="Genomic_DNA"/>
</dbReference>
<reference evidence="1" key="2">
    <citation type="submission" date="2023-06" db="EMBL/GenBank/DDBJ databases">
        <authorList>
            <consortium name="Lawrence Berkeley National Laboratory"/>
            <person name="Haridas S."/>
            <person name="Hensen N."/>
            <person name="Bonometti L."/>
            <person name="Westerberg I."/>
            <person name="Brannstrom I.O."/>
            <person name="Guillou S."/>
            <person name="Cros-Aarteil S."/>
            <person name="Calhoun S."/>
            <person name="Kuo A."/>
            <person name="Mondo S."/>
            <person name="Pangilinan J."/>
            <person name="Riley R."/>
            <person name="Labutti K."/>
            <person name="Andreopoulos B."/>
            <person name="Lipzen A."/>
            <person name="Chen C."/>
            <person name="Yanf M."/>
            <person name="Daum C."/>
            <person name="Ng V."/>
            <person name="Clum A."/>
            <person name="Steindorff A."/>
            <person name="Ohm R."/>
            <person name="Martin F."/>
            <person name="Silar P."/>
            <person name="Natvig D."/>
            <person name="Lalanne C."/>
            <person name="Gautier V."/>
            <person name="Ament-Velasquez S.L."/>
            <person name="Kruys A."/>
            <person name="Hutchinson M.I."/>
            <person name="Powell A.J."/>
            <person name="Barry K."/>
            <person name="Miller A.N."/>
            <person name="Grigoriev I.V."/>
            <person name="Debuchy R."/>
            <person name="Gladieux P."/>
            <person name="Thoren M.H."/>
            <person name="Johannesson H."/>
        </authorList>
    </citation>
    <scope>NUCLEOTIDE SEQUENCE</scope>
    <source>
        <strain evidence="1">CBS 168.71</strain>
    </source>
</reference>
<name>A0AAE0HQ32_9PEZI</name>
<evidence type="ECO:0000313" key="1">
    <source>
        <dbReference type="EMBL" id="KAK3300600.1"/>
    </source>
</evidence>
<dbReference type="SUPFAM" id="SSF50952">
    <property type="entry name" value="Soluble quinoprotein glucose dehydrogenase"/>
    <property type="match status" value="1"/>
</dbReference>
<gene>
    <name evidence="1" type="ORF">B0H64DRAFT_437758</name>
</gene>
<protein>
    <submittedName>
        <fullName evidence="1">Uncharacterized protein</fullName>
    </submittedName>
</protein>
<dbReference type="InterPro" id="IPR011041">
    <property type="entry name" value="Quinoprot_gluc/sorb_DH_b-prop"/>
</dbReference>
<proteinExistence type="predicted"/>
<evidence type="ECO:0000313" key="2">
    <source>
        <dbReference type="Proteomes" id="UP001278766"/>
    </source>
</evidence>
<accession>A0AAE0HQ32</accession>
<comment type="caution">
    <text evidence="1">The sequence shown here is derived from an EMBL/GenBank/DDBJ whole genome shotgun (WGS) entry which is preliminary data.</text>
</comment>
<organism evidence="1 2">
    <name type="scientific">Chaetomium fimeti</name>
    <dbReference type="NCBI Taxonomy" id="1854472"/>
    <lineage>
        <taxon>Eukaryota</taxon>
        <taxon>Fungi</taxon>
        <taxon>Dikarya</taxon>
        <taxon>Ascomycota</taxon>
        <taxon>Pezizomycotina</taxon>
        <taxon>Sordariomycetes</taxon>
        <taxon>Sordariomycetidae</taxon>
        <taxon>Sordariales</taxon>
        <taxon>Chaetomiaceae</taxon>
        <taxon>Chaetomium</taxon>
    </lineage>
</organism>
<dbReference type="Proteomes" id="UP001278766">
    <property type="component" value="Unassembled WGS sequence"/>
</dbReference>
<dbReference type="RefSeq" id="XP_062664114.1">
    <property type="nucleotide sequence ID" value="XM_062806290.1"/>
</dbReference>
<reference evidence="1" key="1">
    <citation type="journal article" date="2023" name="Mol. Phylogenet. Evol.">
        <title>Genome-scale phylogeny and comparative genomics of the fungal order Sordariales.</title>
        <authorList>
            <person name="Hensen N."/>
            <person name="Bonometti L."/>
            <person name="Westerberg I."/>
            <person name="Brannstrom I.O."/>
            <person name="Guillou S."/>
            <person name="Cros-Aarteil S."/>
            <person name="Calhoun S."/>
            <person name="Haridas S."/>
            <person name="Kuo A."/>
            <person name="Mondo S."/>
            <person name="Pangilinan J."/>
            <person name="Riley R."/>
            <person name="LaButti K."/>
            <person name="Andreopoulos B."/>
            <person name="Lipzen A."/>
            <person name="Chen C."/>
            <person name="Yan M."/>
            <person name="Daum C."/>
            <person name="Ng V."/>
            <person name="Clum A."/>
            <person name="Steindorff A."/>
            <person name="Ohm R.A."/>
            <person name="Martin F."/>
            <person name="Silar P."/>
            <person name="Natvig D.O."/>
            <person name="Lalanne C."/>
            <person name="Gautier V."/>
            <person name="Ament-Velasquez S.L."/>
            <person name="Kruys A."/>
            <person name="Hutchinson M.I."/>
            <person name="Powell A.J."/>
            <person name="Barry K."/>
            <person name="Miller A.N."/>
            <person name="Grigoriev I.V."/>
            <person name="Debuchy R."/>
            <person name="Gladieux P."/>
            <person name="Hiltunen Thoren M."/>
            <person name="Johannesson H."/>
        </authorList>
    </citation>
    <scope>NUCLEOTIDE SEQUENCE</scope>
    <source>
        <strain evidence="1">CBS 168.71</strain>
    </source>
</reference>